<dbReference type="Pfam" id="PF02305">
    <property type="entry name" value="Phage_F"/>
    <property type="match status" value="1"/>
</dbReference>
<reference evidence="6" key="1">
    <citation type="submission" date="2024-03" db="EMBL/GenBank/DDBJ databases">
        <title>Diverse circular DNA viruses in blood, oral, and fecal samples of captive lemurs.</title>
        <authorList>
            <person name="Paietta E.N."/>
            <person name="Kraberger S."/>
            <person name="Lund M.C."/>
            <person name="Custer J.M."/>
            <person name="Vargas K.M."/>
            <person name="Ehmke E.E."/>
            <person name="Yoder A.D."/>
            <person name="Varsani A."/>
        </authorList>
    </citation>
    <scope>NUCLEOTIDE SEQUENCE</scope>
    <source>
        <strain evidence="6">Duke_17_1569</strain>
    </source>
</reference>
<evidence type="ECO:0000313" key="6">
    <source>
        <dbReference type="EMBL" id="XCD03155.1"/>
    </source>
</evidence>
<evidence type="ECO:0000256" key="5">
    <source>
        <dbReference type="ARBA" id="ARBA00022844"/>
    </source>
</evidence>
<dbReference type="InterPro" id="IPR037002">
    <property type="entry name" value="Microviridae_protein_F_sf"/>
</dbReference>
<keyword evidence="3" id="KW-1140">T=1 icosahedral capsid protein</keyword>
<dbReference type="GO" id="GO:0039615">
    <property type="term" value="C:T=1 icosahedral viral capsid"/>
    <property type="evidence" value="ECO:0007669"/>
    <property type="project" value="UniProtKB-KW"/>
</dbReference>
<dbReference type="InterPro" id="IPR003514">
    <property type="entry name" value="Microviridae_protein_F"/>
</dbReference>
<sequence length="707" mass="77943">MSIKIGAISLGRASKKYTHDMSFDNNTTMGFGFLQPLCSQLMYKGDKISLSAKQLVRLAPMPVPSFARIKAINRAFFVPMSDVFPAWDALLAHQTVSTTVYSYIPQKLPRISNRFLAMWLIGCYGYYGLFAQSEKTTIGVTSNKIQRYPAHVQAFKVTQKIASIVGAPQGVLSTGFQSDVTGQVDDTVTIDGSDFLIVGDTNHYNDSATPTDFDIVAVKLNDDGKHVYTILRGLGYSLDLADDNLVSAVPIMAFYKAWFDHFAPKRYLNWSSTPMYQLINYVYENGDGGSKPATNLNMTLDYTVSAKFTDAHKVLSSLAECWFTESDDFYSVHTMQPYNNASISDVNLPQPTVNSAVNQAEIDTVAQNSLGSLPFIKASGLDASSTMTQIAFDTLKRLSRFVSKNSIIGTKIDDYLKTHFGFDASSDFFKDSYDLGAWVTNCDINDVFSAADTASGSGDTASGDFLGSYAGKGIGFADGRINYEASACGYFFIMSAIVPKAGYFQGDDLSLYGVDRYTLPSPEFDALGYELTPLAGLIDYNGEFDKRAPSYADATDKAFGYIPRFSGYKIKKNIVNGDMALRSVRDSLSPYHLNRIITKQKHTVTSAAGVEYLGTTSFVVPSASVAWRYPTRYDYLGNFNRIFYNEGYMSGSPSDIGTIDSTTVKDDNFIVQTVFDIRLTNCLKPISMSYDTYDESVDNSTRDVRAE</sequence>
<comment type="similarity">
    <text evidence="2">Belongs to the microviridae F protein family.</text>
</comment>
<evidence type="ECO:0000256" key="2">
    <source>
        <dbReference type="ARBA" id="ARBA00009963"/>
    </source>
</evidence>
<dbReference type="GO" id="GO:0005198">
    <property type="term" value="F:structural molecule activity"/>
    <property type="evidence" value="ECO:0007669"/>
    <property type="project" value="InterPro"/>
</dbReference>
<evidence type="ECO:0000256" key="3">
    <source>
        <dbReference type="ARBA" id="ARBA00022431"/>
    </source>
</evidence>
<protein>
    <submittedName>
        <fullName evidence="6">Major capsid protein</fullName>
    </submittedName>
</protein>
<evidence type="ECO:0000256" key="4">
    <source>
        <dbReference type="ARBA" id="ARBA00022561"/>
    </source>
</evidence>
<proteinExistence type="inferred from homology"/>
<dbReference type="SUPFAM" id="SSF88645">
    <property type="entry name" value="ssDNA viruses"/>
    <property type="match status" value="1"/>
</dbReference>
<organism evidence="6">
    <name type="scientific">Dulem virus 260</name>
    <dbReference type="NCBI Taxonomy" id="3145737"/>
    <lineage>
        <taxon>Viruses</taxon>
        <taxon>Monodnaviria</taxon>
        <taxon>Sangervirae</taxon>
        <taxon>Phixviricota</taxon>
        <taxon>Malgrandaviricetes</taxon>
        <taxon>Petitvirales</taxon>
        <taxon>Microviridae</taxon>
        <taxon>Microvirus</taxon>
    </lineage>
</organism>
<keyword evidence="4" id="KW-0167">Capsid protein</keyword>
<evidence type="ECO:0000256" key="1">
    <source>
        <dbReference type="ARBA" id="ARBA00004328"/>
    </source>
</evidence>
<dbReference type="InterPro" id="IPR016184">
    <property type="entry name" value="Capsid/spike_ssDNA_virus"/>
</dbReference>
<accession>A0AAU8AUW5</accession>
<keyword evidence="5" id="KW-0946">Virion</keyword>
<name>A0AAU8AUW5_9VIRU</name>
<dbReference type="Gene3D" id="2.60.169.10">
    <property type="entry name" value="Microviridae F protein"/>
    <property type="match status" value="1"/>
</dbReference>
<comment type="subcellular location">
    <subcellularLocation>
        <location evidence="1">Virion</location>
    </subcellularLocation>
</comment>
<dbReference type="EMBL" id="PP511321">
    <property type="protein sequence ID" value="XCD03155.1"/>
    <property type="molecule type" value="Genomic_DNA"/>
</dbReference>